<organism evidence="2">
    <name type="scientific">hydrothermal vent metagenome</name>
    <dbReference type="NCBI Taxonomy" id="652676"/>
    <lineage>
        <taxon>unclassified sequences</taxon>
        <taxon>metagenomes</taxon>
        <taxon>ecological metagenomes</taxon>
    </lineage>
</organism>
<gene>
    <name evidence="2" type="ORF">MNB_SV-6-535</name>
</gene>
<name>A0A1W1CAU0_9ZZZZ</name>
<reference evidence="2" key="1">
    <citation type="submission" date="2016-10" db="EMBL/GenBank/DDBJ databases">
        <authorList>
            <person name="de Groot N.N."/>
        </authorList>
    </citation>
    <scope>NUCLEOTIDE SEQUENCE</scope>
</reference>
<feature type="transmembrane region" description="Helical" evidence="1">
    <location>
        <begin position="12"/>
        <end position="32"/>
    </location>
</feature>
<dbReference type="AlphaFoldDB" id="A0A1W1CAU0"/>
<protein>
    <submittedName>
        <fullName evidence="2">Putative transmembrane protein HieC</fullName>
    </submittedName>
</protein>
<keyword evidence="1 2" id="KW-0812">Transmembrane</keyword>
<evidence type="ECO:0000256" key="1">
    <source>
        <dbReference type="SAM" id="Phobius"/>
    </source>
</evidence>
<feature type="transmembrane region" description="Helical" evidence="1">
    <location>
        <begin position="154"/>
        <end position="175"/>
    </location>
</feature>
<proteinExistence type="predicted"/>
<dbReference type="EMBL" id="FPHC01000067">
    <property type="protein sequence ID" value="SFV62968.1"/>
    <property type="molecule type" value="Genomic_DNA"/>
</dbReference>
<sequence length="295" mass="33520">MTLDKTKLKELLYLIGKSLGFLGIAFVLYRVSQEYTVDSFMDRFIAISDISYILLPINLASTIIGIFVWHMMLIYYSKSLFPYRVSYYFFCKTEIAKYLPGNIFHFVGRQLLAKKIDITQPQMMKISGLFTLLLAVATLLSGTIFLLLIDDIYIWLRVLMIISSMVALIATLYLFPSLPKIEKIKMNMILTLSIALQGIMMGIIISAQIDESSTKLFMEIVGIYIFSWLVGFVTPGASGGIGVREGAFIAIASFLHLEISNEIILFSVLYIRLINIVTDIITYASTYFIKDREYI</sequence>
<evidence type="ECO:0000313" key="2">
    <source>
        <dbReference type="EMBL" id="SFV62968.1"/>
    </source>
</evidence>
<feature type="transmembrane region" description="Helical" evidence="1">
    <location>
        <begin position="52"/>
        <end position="76"/>
    </location>
</feature>
<keyword evidence="1" id="KW-1133">Transmembrane helix</keyword>
<feature type="transmembrane region" description="Helical" evidence="1">
    <location>
        <begin position="221"/>
        <end position="243"/>
    </location>
</feature>
<accession>A0A1W1CAU0</accession>
<feature type="transmembrane region" description="Helical" evidence="1">
    <location>
        <begin position="263"/>
        <end position="289"/>
    </location>
</feature>
<feature type="transmembrane region" description="Helical" evidence="1">
    <location>
        <begin position="187"/>
        <end position="209"/>
    </location>
</feature>
<feature type="transmembrane region" description="Helical" evidence="1">
    <location>
        <begin position="129"/>
        <end position="148"/>
    </location>
</feature>
<keyword evidence="1" id="KW-0472">Membrane</keyword>